<protein>
    <recommendedName>
        <fullName evidence="3">WW domain-containing protein</fullName>
    </recommendedName>
</protein>
<proteinExistence type="predicted"/>
<evidence type="ECO:0000313" key="1">
    <source>
        <dbReference type="EMBL" id="KAL1853179.1"/>
    </source>
</evidence>
<evidence type="ECO:0000313" key="2">
    <source>
        <dbReference type="Proteomes" id="UP001583177"/>
    </source>
</evidence>
<reference evidence="1 2" key="1">
    <citation type="journal article" date="2024" name="IMA Fungus">
        <title>IMA Genome - F19 : A genome assembly and annotation guide to empower mycologists, including annotated draft genome sequences of Ceratocystis pirilliformis, Diaporthe australafricana, Fusarium ophioides, Paecilomyces lecythidis, and Sporothrix stenoceras.</title>
        <authorList>
            <person name="Aylward J."/>
            <person name="Wilson A.M."/>
            <person name="Visagie C.M."/>
            <person name="Spraker J."/>
            <person name="Barnes I."/>
            <person name="Buitendag C."/>
            <person name="Ceriani C."/>
            <person name="Del Mar Angel L."/>
            <person name="du Plessis D."/>
            <person name="Fuchs T."/>
            <person name="Gasser K."/>
            <person name="Kramer D."/>
            <person name="Li W."/>
            <person name="Munsamy K."/>
            <person name="Piso A."/>
            <person name="Price J.L."/>
            <person name="Sonnekus B."/>
            <person name="Thomas C."/>
            <person name="van der Nest A."/>
            <person name="van Dijk A."/>
            <person name="van Heerden A."/>
            <person name="van Vuuren N."/>
            <person name="Yilmaz N."/>
            <person name="Duong T.A."/>
            <person name="van der Merwe N.A."/>
            <person name="Wingfield M.J."/>
            <person name="Wingfield B.D."/>
        </authorList>
    </citation>
    <scope>NUCLEOTIDE SEQUENCE [LARGE SCALE GENOMIC DNA]</scope>
    <source>
        <strain evidence="1 2">CMW 18300</strain>
    </source>
</reference>
<accession>A0ABR3W5E3</accession>
<evidence type="ECO:0008006" key="3">
    <source>
        <dbReference type="Google" id="ProtNLM"/>
    </source>
</evidence>
<dbReference type="Proteomes" id="UP001583177">
    <property type="component" value="Unassembled WGS sequence"/>
</dbReference>
<organism evidence="1 2">
    <name type="scientific">Diaporthe australafricana</name>
    <dbReference type="NCBI Taxonomy" id="127596"/>
    <lineage>
        <taxon>Eukaryota</taxon>
        <taxon>Fungi</taxon>
        <taxon>Dikarya</taxon>
        <taxon>Ascomycota</taxon>
        <taxon>Pezizomycotina</taxon>
        <taxon>Sordariomycetes</taxon>
        <taxon>Sordariomycetidae</taxon>
        <taxon>Diaporthales</taxon>
        <taxon>Diaporthaceae</taxon>
        <taxon>Diaporthe</taxon>
    </lineage>
</organism>
<keyword evidence="2" id="KW-1185">Reference proteome</keyword>
<comment type="caution">
    <text evidence="1">The sequence shown here is derived from an EMBL/GenBank/DDBJ whole genome shotgun (WGS) entry which is preliminary data.</text>
</comment>
<sequence>MSVVIISSVVGGLVVGGGLVGSAVALHALEILPRNIEEARAGIRTNTMQDRLDRINDGERGADTLPHSWVCIRYSADDATWYYLDQATGQVFKSPRSRQYAPVEEFVEVRSA</sequence>
<name>A0ABR3W5E3_9PEZI</name>
<gene>
    <name evidence="1" type="ORF">Daus18300_011918</name>
</gene>
<dbReference type="EMBL" id="JAWRVE010000152">
    <property type="protein sequence ID" value="KAL1853179.1"/>
    <property type="molecule type" value="Genomic_DNA"/>
</dbReference>